<feature type="region of interest" description="Disordered" evidence="1">
    <location>
        <begin position="72"/>
        <end position="107"/>
    </location>
</feature>
<dbReference type="Pfam" id="PF13443">
    <property type="entry name" value="HTH_26"/>
    <property type="match status" value="1"/>
</dbReference>
<dbReference type="Proteomes" id="UP001603978">
    <property type="component" value="Unassembled WGS sequence"/>
</dbReference>
<sequence>MKWNLRLAAANRGIWKASELHRLLTERGMVISAGKMSGLWSGHPASIKLQDLDVICAVLGCGIADLLIPEPEKVPGPAEAGQPRVAATGDGPAVTPKRRDGRSLPPL</sequence>
<feature type="compositionally biased region" description="Basic and acidic residues" evidence="1">
    <location>
        <begin position="97"/>
        <end position="107"/>
    </location>
</feature>
<gene>
    <name evidence="3" type="ORF">ACFLIM_09695</name>
</gene>
<name>A0ABW7A7Z3_9ACTN</name>
<protein>
    <submittedName>
        <fullName evidence="3">Helix-turn-helix domain-containing protein</fullName>
    </submittedName>
</protein>
<keyword evidence="4" id="KW-1185">Reference proteome</keyword>
<evidence type="ECO:0000313" key="4">
    <source>
        <dbReference type="Proteomes" id="UP001603978"/>
    </source>
</evidence>
<evidence type="ECO:0000259" key="2">
    <source>
        <dbReference type="Pfam" id="PF13443"/>
    </source>
</evidence>
<comment type="caution">
    <text evidence="3">The sequence shown here is derived from an EMBL/GenBank/DDBJ whole genome shotgun (WGS) entry which is preliminary data.</text>
</comment>
<evidence type="ECO:0000313" key="3">
    <source>
        <dbReference type="EMBL" id="MFG1703456.1"/>
    </source>
</evidence>
<dbReference type="InterPro" id="IPR001387">
    <property type="entry name" value="Cro/C1-type_HTH"/>
</dbReference>
<accession>A0ABW7A7Z3</accession>
<dbReference type="EMBL" id="JBICRM010000005">
    <property type="protein sequence ID" value="MFG1703456.1"/>
    <property type="molecule type" value="Genomic_DNA"/>
</dbReference>
<dbReference type="RefSeq" id="WP_393164124.1">
    <property type="nucleotide sequence ID" value="NZ_JBICRM010000005.1"/>
</dbReference>
<proteinExistence type="predicted"/>
<feature type="domain" description="HTH cro/C1-type" evidence="2">
    <location>
        <begin position="4"/>
        <end position="72"/>
    </location>
</feature>
<evidence type="ECO:0000256" key="1">
    <source>
        <dbReference type="SAM" id="MobiDB-lite"/>
    </source>
</evidence>
<reference evidence="3 4" key="1">
    <citation type="submission" date="2024-10" db="EMBL/GenBank/DDBJ databases">
        <authorList>
            <person name="Topkara A.R."/>
            <person name="Saygin H."/>
        </authorList>
    </citation>
    <scope>NUCLEOTIDE SEQUENCE [LARGE SCALE GENOMIC DNA]</scope>
    <source>
        <strain evidence="3 4">M3C6</strain>
    </source>
</reference>
<organism evidence="3 4">
    <name type="scientific">Nonomuraea marmarensis</name>
    <dbReference type="NCBI Taxonomy" id="3351344"/>
    <lineage>
        <taxon>Bacteria</taxon>
        <taxon>Bacillati</taxon>
        <taxon>Actinomycetota</taxon>
        <taxon>Actinomycetes</taxon>
        <taxon>Streptosporangiales</taxon>
        <taxon>Streptosporangiaceae</taxon>
        <taxon>Nonomuraea</taxon>
    </lineage>
</organism>